<gene>
    <name evidence="6" type="ORF">SAMN05444373_10075</name>
</gene>
<dbReference type="InterPro" id="IPR011834">
    <property type="entry name" value="Agluc_phsphrylas"/>
</dbReference>
<dbReference type="SUPFAM" id="SSF53756">
    <property type="entry name" value="UDP-Glycosyltransferase/glycogen phosphorylase"/>
    <property type="match status" value="1"/>
</dbReference>
<evidence type="ECO:0000256" key="2">
    <source>
        <dbReference type="ARBA" id="ARBA00006047"/>
    </source>
</evidence>
<accession>A0A1M6D9J8</accession>
<dbReference type="EMBL" id="FQZP01000007">
    <property type="protein sequence ID" value="SHI69810.1"/>
    <property type="molecule type" value="Genomic_DNA"/>
</dbReference>
<dbReference type="Gene3D" id="3.40.50.2000">
    <property type="entry name" value="Glycogen Phosphorylase B"/>
    <property type="match status" value="3"/>
</dbReference>
<keyword evidence="3" id="KW-0021">Allosteric enzyme</keyword>
<feature type="domain" description="DUF3417" evidence="5">
    <location>
        <begin position="14"/>
        <end position="122"/>
    </location>
</feature>
<dbReference type="GO" id="GO:0005975">
    <property type="term" value="P:carbohydrate metabolic process"/>
    <property type="evidence" value="ECO:0007669"/>
    <property type="project" value="InterPro"/>
</dbReference>
<dbReference type="NCBIfam" id="TIGR02094">
    <property type="entry name" value="more_P_ylases"/>
    <property type="match status" value="1"/>
</dbReference>
<keyword evidence="7" id="KW-1185">Reference proteome</keyword>
<reference evidence="6 7" key="1">
    <citation type="submission" date="2016-11" db="EMBL/GenBank/DDBJ databases">
        <authorList>
            <person name="Varghese N."/>
            <person name="Submissions S."/>
        </authorList>
    </citation>
    <scope>NUCLEOTIDE SEQUENCE [LARGE SCALE GENOMIC DNA]</scope>
    <source>
        <strain evidence="6 7">DSM 19027</strain>
    </source>
</reference>
<evidence type="ECO:0000313" key="6">
    <source>
        <dbReference type="EMBL" id="SHI69810.1"/>
    </source>
</evidence>
<feature type="modified residue" description="N6-(pyridoxal phosphate)lysine" evidence="4">
    <location>
        <position position="606"/>
    </location>
</feature>
<protein>
    <submittedName>
        <fullName evidence="6">Maltodextrin phosphorylase</fullName>
    </submittedName>
</protein>
<proteinExistence type="inferred from homology"/>
<organism evidence="6 7">
    <name type="scientific">Thermoclostridium caenicola</name>
    <dbReference type="NCBI Taxonomy" id="659425"/>
    <lineage>
        <taxon>Bacteria</taxon>
        <taxon>Bacillati</taxon>
        <taxon>Bacillota</taxon>
        <taxon>Clostridia</taxon>
        <taxon>Eubacteriales</taxon>
        <taxon>Oscillospiraceae</taxon>
        <taxon>Thermoclostridium</taxon>
    </lineage>
</organism>
<evidence type="ECO:0000256" key="3">
    <source>
        <dbReference type="ARBA" id="ARBA00022533"/>
    </source>
</evidence>
<dbReference type="PANTHER" id="PTHR42655">
    <property type="entry name" value="GLYCOGEN PHOSPHORYLASE"/>
    <property type="match status" value="1"/>
</dbReference>
<dbReference type="InterPro" id="IPR000811">
    <property type="entry name" value="Glyco_trans_35"/>
</dbReference>
<dbReference type="RefSeq" id="WP_149677967.1">
    <property type="nucleotide sequence ID" value="NZ_FQZP01000007.1"/>
</dbReference>
<comment type="similarity">
    <text evidence="2">Belongs to the glycogen phosphorylase family.</text>
</comment>
<evidence type="ECO:0000259" key="5">
    <source>
        <dbReference type="Pfam" id="PF11897"/>
    </source>
</evidence>
<dbReference type="PIRSF" id="PIRSF000460">
    <property type="entry name" value="Pprylas_GlgP"/>
    <property type="match status" value="1"/>
</dbReference>
<evidence type="ECO:0000256" key="1">
    <source>
        <dbReference type="ARBA" id="ARBA00001275"/>
    </source>
</evidence>
<dbReference type="GO" id="GO:0030170">
    <property type="term" value="F:pyridoxal phosphate binding"/>
    <property type="evidence" value="ECO:0007669"/>
    <property type="project" value="InterPro"/>
</dbReference>
<sequence>MHKFGRIKITTAIPGSHSGLKDLAYNLWWTWNSEAIDLFRDIDLVLWEKLDRNPVRLLQEVSRRKLEEKQASPEFMERYEKVMKDFRHYLSDEDTWFRRNCPQYKDEHIVYFAAEYGFHEVLPVYSGGLGILSGDHCKSASDLGLPFTAVGLLYKQGYFEQRINAEGWQETQYFSLNYSQLPVIPVTDDAGKPLTISVELANRTVFARIWRIDVGRVKLYLLDTDVPENNAYDRSLTERLYGGDRETRIQQEIILGIGGIRALDALGIKGTVFHMNEGHSAFMGLELARKLIAERNIPFDEAREIVYSSSVFTTHTPVPAGNDVFPLEMVDRYFCRYWEQLGLQRHEFIRLGLKPGDPDNFNMTVLALNMSGRRNGVSALHGAVSRNIFNCIWPGFHEDEVPISHITNGIHTMTWLAPGIRHLFDKYFPSDWKYRLDDESVWESVDRIPDDELWKTHMTLKTQMIRCIRERLKKQYMANGVPLHEVNDLDNQLDPNAMTIGFARRFATYKRASLIFRDLSRLEKILNNKGTPVQIIFAGKAHPADRPAHEVIKHIHDIARREGFRGKIFLVENYNMSLARSLVHGVDVWLNNPRRPLEASGTSGMKACINGVVNFSIMDGWWCEGYNGKNGWVIGDDTPYSNEHHQDDADSKSLYEILEREIIPLYFNRDERGIPTGWVRMMKESIKSVAPVYGTHRMVKEYTQAMYVPCMERIQKIHESDCALVRDLAAWKRHVEAAWPHVTLTANEDIHGLSDYQAFSDQEIRLSVTVQLGMLAPEDVKVEVFYGPIVNNRIVQGKSAEMSLVRQTDSGTWHYETSLRFTDGGEYGYTFRVIPWNANQMNKYDLPLIRWV</sequence>
<dbReference type="Pfam" id="PF00343">
    <property type="entry name" value="Phosphorylase"/>
    <property type="match status" value="1"/>
</dbReference>
<dbReference type="GO" id="GO:0008184">
    <property type="term" value="F:glycogen phosphorylase activity"/>
    <property type="evidence" value="ECO:0007669"/>
    <property type="project" value="InterPro"/>
</dbReference>
<dbReference type="Pfam" id="PF11897">
    <property type="entry name" value="DUF3417"/>
    <property type="match status" value="1"/>
</dbReference>
<keyword evidence="4" id="KW-0663">Pyridoxal phosphate</keyword>
<dbReference type="AlphaFoldDB" id="A0A1M6D9J8"/>
<dbReference type="OrthoDB" id="9760804at2"/>
<comment type="catalytic activity">
    <reaction evidence="1">
        <text>[(1-&gt;4)-alpha-D-glucosyl](n) + phosphate = [(1-&gt;4)-alpha-D-glucosyl](n-1) + alpha-D-glucose 1-phosphate</text>
        <dbReference type="Rhea" id="RHEA:41732"/>
        <dbReference type="Rhea" id="RHEA-COMP:9584"/>
        <dbReference type="Rhea" id="RHEA-COMP:9586"/>
        <dbReference type="ChEBI" id="CHEBI:15444"/>
        <dbReference type="ChEBI" id="CHEBI:43474"/>
        <dbReference type="ChEBI" id="CHEBI:58601"/>
        <dbReference type="EC" id="2.4.1.1"/>
    </reaction>
</comment>
<evidence type="ECO:0000256" key="4">
    <source>
        <dbReference type="PIRSR" id="PIRSR000460-1"/>
    </source>
</evidence>
<dbReference type="Proteomes" id="UP000324781">
    <property type="component" value="Unassembled WGS sequence"/>
</dbReference>
<evidence type="ECO:0000313" key="7">
    <source>
        <dbReference type="Proteomes" id="UP000324781"/>
    </source>
</evidence>
<dbReference type="InterPro" id="IPR052182">
    <property type="entry name" value="Glycogen/Maltodextrin_Phosph"/>
</dbReference>
<name>A0A1M6D9J8_9FIRM</name>
<dbReference type="PANTHER" id="PTHR42655:SF1">
    <property type="entry name" value="GLYCOGEN PHOSPHORYLASE"/>
    <property type="match status" value="1"/>
</dbReference>
<dbReference type="InterPro" id="IPR024517">
    <property type="entry name" value="Glycogen_phosphorylase_DUF3417"/>
</dbReference>